<dbReference type="Gene3D" id="3.40.50.2000">
    <property type="entry name" value="Glycogen Phosphorylase B"/>
    <property type="match status" value="2"/>
</dbReference>
<feature type="domain" description="Glycosyl transferase family 1" evidence="2">
    <location>
        <begin position="205"/>
        <end position="314"/>
    </location>
</feature>
<proteinExistence type="predicted"/>
<comment type="caution">
    <text evidence="4">The sequence shown here is derived from an EMBL/GenBank/DDBJ whole genome shotgun (WGS) entry which is preliminary data.</text>
</comment>
<dbReference type="AlphaFoldDB" id="A0A7X9FT26"/>
<dbReference type="InterPro" id="IPR028098">
    <property type="entry name" value="Glyco_trans_4-like_N"/>
</dbReference>
<dbReference type="PANTHER" id="PTHR46401">
    <property type="entry name" value="GLYCOSYLTRANSFERASE WBBK-RELATED"/>
    <property type="match status" value="1"/>
</dbReference>
<evidence type="ECO:0000259" key="2">
    <source>
        <dbReference type="Pfam" id="PF00534"/>
    </source>
</evidence>
<evidence type="ECO:0000313" key="5">
    <source>
        <dbReference type="Proteomes" id="UP000524246"/>
    </source>
</evidence>
<sequence>MKPKRRPIIHLYLGRHQTTASGLWVYAKTILRIMLGYLESLKREGHKVPLLQVSYGGGEEFHTELTSLFSNFHVDIELYPLPLSLKSRRLSMFMDTFRSFPGVDLIHGTSNFVPFIMRARRVLTLHDVLQAFSPAPGGGLYVVMRRIYYRFMLWLQVKSVHSIITDHDMGRLQLEEYLGVAKKVRVVYPPLDKAYLEAPLPKESNRPKTFLAFATKDPRKNIDNLLFAFAALPLKREWKLKIVSNSDEMTTHLRELTASLLIDQSVSFIKNVPQWEMPLLYESVWALLFPSLGEGFGYPIYEALSQGVPVLCAKGIAIGPLRKFIEPMLIECDSLTGKGLVEGLLRIGKLELNLNERTLAAEAVRMALNEDLMALELLKVYRKAAPELFESRIIGGVN</sequence>
<evidence type="ECO:0000256" key="1">
    <source>
        <dbReference type="ARBA" id="ARBA00022679"/>
    </source>
</evidence>
<feature type="domain" description="Glycosyltransferase subfamily 4-like N-terminal" evidence="3">
    <location>
        <begin position="38"/>
        <end position="192"/>
    </location>
</feature>
<dbReference type="GO" id="GO:0009103">
    <property type="term" value="P:lipopolysaccharide biosynthetic process"/>
    <property type="evidence" value="ECO:0007669"/>
    <property type="project" value="TreeGrafter"/>
</dbReference>
<evidence type="ECO:0000313" key="4">
    <source>
        <dbReference type="EMBL" id="NMC63812.1"/>
    </source>
</evidence>
<dbReference type="SUPFAM" id="SSF53756">
    <property type="entry name" value="UDP-Glycosyltransferase/glycogen phosphorylase"/>
    <property type="match status" value="1"/>
</dbReference>
<dbReference type="PANTHER" id="PTHR46401:SF2">
    <property type="entry name" value="GLYCOSYLTRANSFERASE WBBK-RELATED"/>
    <property type="match status" value="1"/>
</dbReference>
<keyword evidence="1 4" id="KW-0808">Transferase</keyword>
<dbReference type="Proteomes" id="UP000524246">
    <property type="component" value="Unassembled WGS sequence"/>
</dbReference>
<dbReference type="EMBL" id="JAAZON010000530">
    <property type="protein sequence ID" value="NMC63812.1"/>
    <property type="molecule type" value="Genomic_DNA"/>
</dbReference>
<reference evidence="4 5" key="1">
    <citation type="journal article" date="2020" name="Biotechnol. Biofuels">
        <title>New insights from the biogas microbiome by comprehensive genome-resolved metagenomics of nearly 1600 species originating from multiple anaerobic digesters.</title>
        <authorList>
            <person name="Campanaro S."/>
            <person name="Treu L."/>
            <person name="Rodriguez-R L.M."/>
            <person name="Kovalovszki A."/>
            <person name="Ziels R.M."/>
            <person name="Maus I."/>
            <person name="Zhu X."/>
            <person name="Kougias P.G."/>
            <person name="Basile A."/>
            <person name="Luo G."/>
            <person name="Schluter A."/>
            <person name="Konstantinidis K.T."/>
            <person name="Angelidaki I."/>
        </authorList>
    </citation>
    <scope>NUCLEOTIDE SEQUENCE [LARGE SCALE GENOMIC DNA]</scope>
    <source>
        <strain evidence="4">AS27yjCOA_65</strain>
    </source>
</reference>
<dbReference type="InterPro" id="IPR001296">
    <property type="entry name" value="Glyco_trans_1"/>
</dbReference>
<evidence type="ECO:0000259" key="3">
    <source>
        <dbReference type="Pfam" id="PF13439"/>
    </source>
</evidence>
<accession>A0A7X9FT26</accession>
<dbReference type="Pfam" id="PF00534">
    <property type="entry name" value="Glycos_transf_1"/>
    <property type="match status" value="1"/>
</dbReference>
<dbReference type="GO" id="GO:0016757">
    <property type="term" value="F:glycosyltransferase activity"/>
    <property type="evidence" value="ECO:0007669"/>
    <property type="project" value="InterPro"/>
</dbReference>
<gene>
    <name evidence="4" type="ORF">GYA55_11670</name>
</gene>
<organism evidence="4 5">
    <name type="scientific">SAR324 cluster bacterium</name>
    <dbReference type="NCBI Taxonomy" id="2024889"/>
    <lineage>
        <taxon>Bacteria</taxon>
        <taxon>Deltaproteobacteria</taxon>
        <taxon>SAR324 cluster</taxon>
    </lineage>
</organism>
<protein>
    <submittedName>
        <fullName evidence="4">Glycosyltransferase family 4 protein</fullName>
    </submittedName>
</protein>
<name>A0A7X9FT26_9DELT</name>
<dbReference type="Pfam" id="PF13439">
    <property type="entry name" value="Glyco_transf_4"/>
    <property type="match status" value="1"/>
</dbReference>